<reference evidence="1" key="1">
    <citation type="submission" date="2014-11" db="EMBL/GenBank/DDBJ databases">
        <authorList>
            <person name="Amaro Gonzalez C."/>
        </authorList>
    </citation>
    <scope>NUCLEOTIDE SEQUENCE</scope>
</reference>
<dbReference type="AlphaFoldDB" id="A0A0E9UJD9"/>
<dbReference type="EMBL" id="GBXM01042761">
    <property type="protein sequence ID" value="JAH65816.1"/>
    <property type="molecule type" value="Transcribed_RNA"/>
</dbReference>
<protein>
    <submittedName>
        <fullName evidence="1">Uncharacterized protein</fullName>
    </submittedName>
</protein>
<name>A0A0E9UJD9_ANGAN</name>
<evidence type="ECO:0000313" key="1">
    <source>
        <dbReference type="EMBL" id="JAH65816.1"/>
    </source>
</evidence>
<reference evidence="1" key="2">
    <citation type="journal article" date="2015" name="Fish Shellfish Immunol.">
        <title>Early steps in the European eel (Anguilla anguilla)-Vibrio vulnificus interaction in the gills: Role of the RtxA13 toxin.</title>
        <authorList>
            <person name="Callol A."/>
            <person name="Pajuelo D."/>
            <person name="Ebbesson L."/>
            <person name="Teles M."/>
            <person name="MacKenzie S."/>
            <person name="Amaro C."/>
        </authorList>
    </citation>
    <scope>NUCLEOTIDE SEQUENCE</scope>
</reference>
<accession>A0A0E9UJD9</accession>
<proteinExistence type="predicted"/>
<sequence length="17" mass="1811">MAKALAPFCFSLSSQIP</sequence>
<organism evidence="1">
    <name type="scientific">Anguilla anguilla</name>
    <name type="common">European freshwater eel</name>
    <name type="synonym">Muraena anguilla</name>
    <dbReference type="NCBI Taxonomy" id="7936"/>
    <lineage>
        <taxon>Eukaryota</taxon>
        <taxon>Metazoa</taxon>
        <taxon>Chordata</taxon>
        <taxon>Craniata</taxon>
        <taxon>Vertebrata</taxon>
        <taxon>Euteleostomi</taxon>
        <taxon>Actinopterygii</taxon>
        <taxon>Neopterygii</taxon>
        <taxon>Teleostei</taxon>
        <taxon>Anguilliformes</taxon>
        <taxon>Anguillidae</taxon>
        <taxon>Anguilla</taxon>
    </lineage>
</organism>